<organism evidence="2 3">
    <name type="scientific">SAR86 cluster bacterium</name>
    <dbReference type="NCBI Taxonomy" id="2030880"/>
    <lineage>
        <taxon>Bacteria</taxon>
        <taxon>Pseudomonadati</taxon>
        <taxon>Pseudomonadota</taxon>
        <taxon>Gammaproteobacteria</taxon>
        <taxon>SAR86 cluster</taxon>
    </lineage>
</organism>
<accession>A0A2A5AXR5</accession>
<proteinExistence type="predicted"/>
<dbReference type="AlphaFoldDB" id="A0A2A5AXR5"/>
<name>A0A2A5AXR5_9GAMM</name>
<comment type="caution">
    <text evidence="2">The sequence shown here is derived from an EMBL/GenBank/DDBJ whole genome shotgun (WGS) entry which is preliminary data.</text>
</comment>
<dbReference type="EMBL" id="NVVJ01000030">
    <property type="protein sequence ID" value="PCJ24097.1"/>
    <property type="molecule type" value="Genomic_DNA"/>
</dbReference>
<dbReference type="GO" id="GO:0009253">
    <property type="term" value="P:peptidoglycan catabolic process"/>
    <property type="evidence" value="ECO:0007669"/>
    <property type="project" value="InterPro"/>
</dbReference>
<protein>
    <recommendedName>
        <fullName evidence="1">N-acetylmuramoyl-L-alanine amidase domain-containing protein</fullName>
    </recommendedName>
</protein>
<dbReference type="Pfam" id="PF01510">
    <property type="entry name" value="Amidase_2"/>
    <property type="match status" value="1"/>
</dbReference>
<dbReference type="Proteomes" id="UP000218327">
    <property type="component" value="Unassembled WGS sequence"/>
</dbReference>
<dbReference type="Gene3D" id="3.40.80.10">
    <property type="entry name" value="Peptidoglycan recognition protein-like"/>
    <property type="match status" value="1"/>
</dbReference>
<sequence>MRAGVLKGQVARDLLPWRLGIMFNWKQVAAGQRTSPPQKMDALSSRKGLVKMDYLIKGVILHWTASSYNLTPNVLKHYNFVIDQFAKVHDGLHPLAHQTPPLNSGKYAAHTRRHNSYQAGIGLLGMHGAKEKPFSYGKYPITAIQFMAAVKLTATICIDHGITVTPQTVLTHAEVQDNLGIKQRGKWDITNLPWNSSIIGATAVGSHYRNLVRVEMDRRLTKPTQSPWAALFSAIAAKFGGKKT</sequence>
<evidence type="ECO:0000313" key="3">
    <source>
        <dbReference type="Proteomes" id="UP000218327"/>
    </source>
</evidence>
<dbReference type="InterPro" id="IPR002502">
    <property type="entry name" value="Amidase_domain"/>
</dbReference>
<dbReference type="InterPro" id="IPR036505">
    <property type="entry name" value="Amidase/PGRP_sf"/>
</dbReference>
<dbReference type="SUPFAM" id="SSF55846">
    <property type="entry name" value="N-acetylmuramoyl-L-alanine amidase-like"/>
    <property type="match status" value="1"/>
</dbReference>
<evidence type="ECO:0000259" key="1">
    <source>
        <dbReference type="Pfam" id="PF01510"/>
    </source>
</evidence>
<evidence type="ECO:0000313" key="2">
    <source>
        <dbReference type="EMBL" id="PCJ24097.1"/>
    </source>
</evidence>
<reference evidence="3" key="1">
    <citation type="submission" date="2017-08" db="EMBL/GenBank/DDBJ databases">
        <title>A dynamic microbial community with high functional redundancy inhabits the cold, oxic subseafloor aquifer.</title>
        <authorList>
            <person name="Tully B.J."/>
            <person name="Wheat C.G."/>
            <person name="Glazer B.T."/>
            <person name="Huber J.A."/>
        </authorList>
    </citation>
    <scope>NUCLEOTIDE SEQUENCE [LARGE SCALE GENOMIC DNA]</scope>
</reference>
<dbReference type="GO" id="GO:0008745">
    <property type="term" value="F:N-acetylmuramoyl-L-alanine amidase activity"/>
    <property type="evidence" value="ECO:0007669"/>
    <property type="project" value="InterPro"/>
</dbReference>
<gene>
    <name evidence="2" type="ORF">COA96_10150</name>
</gene>
<feature type="domain" description="N-acetylmuramoyl-L-alanine amidase" evidence="1">
    <location>
        <begin position="56"/>
        <end position="176"/>
    </location>
</feature>